<dbReference type="PANTHER" id="PTHR42923:SF3">
    <property type="entry name" value="PROTOPORPHYRINOGEN OXIDASE"/>
    <property type="match status" value="1"/>
</dbReference>
<dbReference type="GeneID" id="76630951"/>
<evidence type="ECO:0000256" key="7">
    <source>
        <dbReference type="SAM" id="MobiDB-lite"/>
    </source>
</evidence>
<organism evidence="9 10">
    <name type="scientific">Halovenus salina</name>
    <dbReference type="NCBI Taxonomy" id="1510225"/>
    <lineage>
        <taxon>Archaea</taxon>
        <taxon>Methanobacteriati</taxon>
        <taxon>Methanobacteriota</taxon>
        <taxon>Stenosarchaea group</taxon>
        <taxon>Halobacteria</taxon>
        <taxon>Halobacteriales</taxon>
        <taxon>Haloarculaceae</taxon>
        <taxon>Halovenus</taxon>
    </lineage>
</organism>
<dbReference type="InterPro" id="IPR050464">
    <property type="entry name" value="Zeta_carotene_desat/Oxidored"/>
</dbReference>
<name>A0ABD5W4F8_9EURY</name>
<keyword evidence="2" id="KW-0285">Flavoprotein</keyword>
<dbReference type="Pfam" id="PF01593">
    <property type="entry name" value="Amino_oxidase"/>
    <property type="match status" value="1"/>
</dbReference>
<keyword evidence="3" id="KW-0274">FAD</keyword>
<dbReference type="InterPro" id="IPR036188">
    <property type="entry name" value="FAD/NAD-bd_sf"/>
</dbReference>
<gene>
    <name evidence="9" type="primary">hemG</name>
    <name evidence="9" type="ORF">ACFQQG_12755</name>
</gene>
<dbReference type="GO" id="GO:0004729">
    <property type="term" value="F:oxygen-dependent protoporphyrinogen oxidase activity"/>
    <property type="evidence" value="ECO:0007669"/>
    <property type="project" value="UniProtKB-EC"/>
</dbReference>
<comment type="caution">
    <text evidence="9">The sequence shown here is derived from an EMBL/GenBank/DDBJ whole genome shotgun (WGS) entry which is preliminary data.</text>
</comment>
<dbReference type="AlphaFoldDB" id="A0ABD5W4F8"/>
<evidence type="ECO:0000256" key="4">
    <source>
        <dbReference type="ARBA" id="ARBA00023002"/>
    </source>
</evidence>
<dbReference type="SUPFAM" id="SSF54373">
    <property type="entry name" value="FAD-linked reductases, C-terminal domain"/>
    <property type="match status" value="1"/>
</dbReference>
<protein>
    <submittedName>
        <fullName evidence="9">Protoporphyrinogen oxidase</fullName>
        <ecNumber evidence="9">1.3.3.4</ecNumber>
    </submittedName>
</protein>
<reference evidence="9 10" key="1">
    <citation type="journal article" date="2019" name="Int. J. Syst. Evol. Microbiol.">
        <title>The Global Catalogue of Microorganisms (GCM) 10K type strain sequencing project: providing services to taxonomists for standard genome sequencing and annotation.</title>
        <authorList>
            <consortium name="The Broad Institute Genomics Platform"/>
            <consortium name="The Broad Institute Genome Sequencing Center for Infectious Disease"/>
            <person name="Wu L."/>
            <person name="Ma J."/>
        </authorList>
    </citation>
    <scope>NUCLEOTIDE SEQUENCE [LARGE SCALE GENOMIC DNA]</scope>
    <source>
        <strain evidence="9 10">JCM 30072</strain>
    </source>
</reference>
<accession>A0ABD5W4F8</accession>
<dbReference type="Proteomes" id="UP001596445">
    <property type="component" value="Unassembled WGS sequence"/>
</dbReference>
<evidence type="ECO:0000313" key="9">
    <source>
        <dbReference type="EMBL" id="MFC7058877.1"/>
    </source>
</evidence>
<keyword evidence="4 9" id="KW-0560">Oxidoreductase</keyword>
<dbReference type="Gene3D" id="3.50.50.60">
    <property type="entry name" value="FAD/NAD(P)-binding domain"/>
    <property type="match status" value="1"/>
</dbReference>
<dbReference type="InterPro" id="IPR004572">
    <property type="entry name" value="Protoporphyrinogen_oxidase"/>
</dbReference>
<evidence type="ECO:0000256" key="3">
    <source>
        <dbReference type="ARBA" id="ARBA00022827"/>
    </source>
</evidence>
<dbReference type="NCBIfam" id="TIGR00562">
    <property type="entry name" value="proto_IX_ox"/>
    <property type="match status" value="1"/>
</dbReference>
<comment type="cofactor">
    <cofactor evidence="1">
        <name>FAD</name>
        <dbReference type="ChEBI" id="CHEBI:57692"/>
    </cofactor>
</comment>
<evidence type="ECO:0000256" key="5">
    <source>
        <dbReference type="ARBA" id="ARBA00023133"/>
    </source>
</evidence>
<evidence type="ECO:0000259" key="8">
    <source>
        <dbReference type="Pfam" id="PF01593"/>
    </source>
</evidence>
<dbReference type="Gene3D" id="3.90.660.20">
    <property type="entry name" value="Protoporphyrinogen oxidase, mitochondrial, domain 2"/>
    <property type="match status" value="1"/>
</dbReference>
<dbReference type="EMBL" id="JBHSZI010000001">
    <property type="protein sequence ID" value="MFC7058877.1"/>
    <property type="molecule type" value="Genomic_DNA"/>
</dbReference>
<comment type="pathway">
    <text evidence="6">Porphyrin-containing compound metabolism.</text>
</comment>
<evidence type="ECO:0000256" key="6">
    <source>
        <dbReference type="ARBA" id="ARBA00023444"/>
    </source>
</evidence>
<dbReference type="SUPFAM" id="SSF51905">
    <property type="entry name" value="FAD/NAD(P)-binding domain"/>
    <property type="match status" value="1"/>
</dbReference>
<dbReference type="RefSeq" id="WP_267161611.1">
    <property type="nucleotide sequence ID" value="NZ_CP112972.1"/>
</dbReference>
<dbReference type="InterPro" id="IPR002937">
    <property type="entry name" value="Amino_oxidase"/>
</dbReference>
<keyword evidence="5" id="KW-0350">Heme biosynthesis</keyword>
<evidence type="ECO:0000256" key="2">
    <source>
        <dbReference type="ARBA" id="ARBA00022630"/>
    </source>
</evidence>
<feature type="domain" description="Amine oxidase" evidence="8">
    <location>
        <begin position="15"/>
        <end position="372"/>
    </location>
</feature>
<keyword evidence="10" id="KW-1185">Reference proteome</keyword>
<dbReference type="EC" id="1.3.3.4" evidence="9"/>
<feature type="region of interest" description="Disordered" evidence="7">
    <location>
        <begin position="430"/>
        <end position="452"/>
    </location>
</feature>
<dbReference type="PANTHER" id="PTHR42923">
    <property type="entry name" value="PROTOPORPHYRINOGEN OXIDASE"/>
    <property type="match status" value="1"/>
</dbReference>
<dbReference type="GO" id="GO:0006783">
    <property type="term" value="P:heme biosynthetic process"/>
    <property type="evidence" value="ECO:0007669"/>
    <property type="project" value="UniProtKB-KW"/>
</dbReference>
<evidence type="ECO:0000256" key="1">
    <source>
        <dbReference type="ARBA" id="ARBA00001974"/>
    </source>
</evidence>
<sequence length="452" mass="48676">MTETRHTVGIVGAGITGLALTHHLAERGVDSVTLEASDEPGGVIDSREVDGHILEVGPQRMRKTPGVADLAEVAGVGDAFIEAKEEELYVYADGDLGRAPLSVSAFFGTDLLSWRGKLRMATEPLTREGRPEETAGELFVRKFGREAYEKFIGPLYGGIYGSDPMEMPAAFALEGLLQREQEAGSLLQAFRQRVGNGHTAPPVSFEGGNQRLPRALAETYSDRVELETPVTGIDPLDSDVVAPGEEGGPYRLTTPDDRYVVDHLVVTTPAMAAGNLLSGLGDGVDDLDELRYNELAMAFLSADHDHTGKGYQVGYGEDVHTLGVSWNDQMFGREGVQTAFLGGMHDPNILDESDERLGEIACNEFEEAVGVPASVITIERLDPGFPAWDNSWWLLEDLELPADVTMATNYTARMGIPSRVREAREVAEAVAAAAEETSPQTSKRSGTAAADD</sequence>
<proteinExistence type="predicted"/>
<dbReference type="Gene3D" id="1.10.3110.10">
    <property type="entry name" value="protoporphyrinogen ix oxidase, domain 3"/>
    <property type="match status" value="1"/>
</dbReference>
<evidence type="ECO:0000313" key="10">
    <source>
        <dbReference type="Proteomes" id="UP001596445"/>
    </source>
</evidence>